<proteinExistence type="predicted"/>
<dbReference type="PANTHER" id="PTHR32196:SF72">
    <property type="entry name" value="RIBOSE IMPORT PERMEASE PROTEIN RBSC"/>
    <property type="match status" value="1"/>
</dbReference>
<dbReference type="RefSeq" id="WP_106336858.1">
    <property type="nucleotide sequence ID" value="NZ_PVZS01000010.1"/>
</dbReference>
<dbReference type="InterPro" id="IPR001851">
    <property type="entry name" value="ABC_transp_permease"/>
</dbReference>
<evidence type="ECO:0000313" key="8">
    <source>
        <dbReference type="Proteomes" id="UP000239772"/>
    </source>
</evidence>
<evidence type="ECO:0000256" key="2">
    <source>
        <dbReference type="ARBA" id="ARBA00022475"/>
    </source>
</evidence>
<evidence type="ECO:0000313" key="7">
    <source>
        <dbReference type="EMBL" id="PSC04898.1"/>
    </source>
</evidence>
<dbReference type="Pfam" id="PF02653">
    <property type="entry name" value="BPD_transp_2"/>
    <property type="match status" value="1"/>
</dbReference>
<name>A0A2T1HTG4_9HYPH</name>
<evidence type="ECO:0000256" key="5">
    <source>
        <dbReference type="ARBA" id="ARBA00023136"/>
    </source>
</evidence>
<keyword evidence="3 6" id="KW-0812">Transmembrane</keyword>
<feature type="transmembrane region" description="Helical" evidence="6">
    <location>
        <begin position="320"/>
        <end position="337"/>
    </location>
</feature>
<dbReference type="GO" id="GO:0022857">
    <property type="term" value="F:transmembrane transporter activity"/>
    <property type="evidence" value="ECO:0007669"/>
    <property type="project" value="InterPro"/>
</dbReference>
<organism evidence="7 8">
    <name type="scientific">Alsobacter soli</name>
    <dbReference type="NCBI Taxonomy" id="2109933"/>
    <lineage>
        <taxon>Bacteria</taxon>
        <taxon>Pseudomonadati</taxon>
        <taxon>Pseudomonadota</taxon>
        <taxon>Alphaproteobacteria</taxon>
        <taxon>Hyphomicrobiales</taxon>
        <taxon>Alsobacteraceae</taxon>
        <taxon>Alsobacter</taxon>
    </lineage>
</organism>
<evidence type="ECO:0000256" key="6">
    <source>
        <dbReference type="SAM" id="Phobius"/>
    </source>
</evidence>
<accession>A0A2T1HTG4</accession>
<protein>
    <submittedName>
        <fullName evidence="7">Ribose ABC transporter permease</fullName>
    </submittedName>
</protein>
<keyword evidence="8" id="KW-1185">Reference proteome</keyword>
<comment type="caution">
    <text evidence="7">The sequence shown here is derived from an EMBL/GenBank/DDBJ whole genome shotgun (WGS) entry which is preliminary data.</text>
</comment>
<dbReference type="OrthoDB" id="7157592at2"/>
<keyword evidence="4 6" id="KW-1133">Transmembrane helix</keyword>
<dbReference type="PANTHER" id="PTHR32196">
    <property type="entry name" value="ABC TRANSPORTER PERMEASE PROTEIN YPHD-RELATED-RELATED"/>
    <property type="match status" value="1"/>
</dbReference>
<dbReference type="GO" id="GO:0005886">
    <property type="term" value="C:plasma membrane"/>
    <property type="evidence" value="ECO:0007669"/>
    <property type="project" value="UniProtKB-SubCell"/>
</dbReference>
<dbReference type="AlphaFoldDB" id="A0A2T1HTG4"/>
<dbReference type="CDD" id="cd06579">
    <property type="entry name" value="TM_PBP1_transp_AraH_like"/>
    <property type="match status" value="1"/>
</dbReference>
<keyword evidence="5 6" id="KW-0472">Membrane</keyword>
<reference evidence="8" key="1">
    <citation type="submission" date="2018-03" db="EMBL/GenBank/DDBJ databases">
        <authorList>
            <person name="Sun L."/>
            <person name="Liu H."/>
            <person name="Chen W."/>
            <person name="Huang K."/>
            <person name="Liu W."/>
            <person name="Gao X."/>
        </authorList>
    </citation>
    <scope>NUCLEOTIDE SEQUENCE [LARGE SCALE GENOMIC DNA]</scope>
    <source>
        <strain evidence="8">SH9</strain>
    </source>
</reference>
<evidence type="ECO:0000256" key="4">
    <source>
        <dbReference type="ARBA" id="ARBA00022989"/>
    </source>
</evidence>
<evidence type="ECO:0000256" key="3">
    <source>
        <dbReference type="ARBA" id="ARBA00022692"/>
    </source>
</evidence>
<comment type="subcellular location">
    <subcellularLocation>
        <location evidence="1">Cell membrane</location>
        <topology evidence="1">Multi-pass membrane protein</topology>
    </subcellularLocation>
</comment>
<evidence type="ECO:0000256" key="1">
    <source>
        <dbReference type="ARBA" id="ARBA00004651"/>
    </source>
</evidence>
<dbReference type="Proteomes" id="UP000239772">
    <property type="component" value="Unassembled WGS sequence"/>
</dbReference>
<feature type="transmembrane region" description="Helical" evidence="6">
    <location>
        <begin position="239"/>
        <end position="260"/>
    </location>
</feature>
<keyword evidence="2" id="KW-1003">Cell membrane</keyword>
<feature type="transmembrane region" description="Helical" evidence="6">
    <location>
        <begin position="183"/>
        <end position="206"/>
    </location>
</feature>
<feature type="transmembrane region" description="Helical" evidence="6">
    <location>
        <begin position="97"/>
        <end position="130"/>
    </location>
</feature>
<sequence>MTTPGAGSDSAPTSLAQRWLGGRSDETRKELVLRWVMTNAAFVGLVALIVISTMLSPYFLTEQNLFNVLRQWTMVGLIAVGLTFVIISGGIDLSGGAILACGTVVGALAMSKLGAAGAIVSVVFMGAAFGYLNGAVITWGRVTPFVATLGTMTVARGAALMLSDGRTVITQTPEWFQFWFGRGFIGPVPAPVIIAGLFFVAAAIALRMTRYGRLVAMVGDNEVAAYRCGVNVPRVKRSVYVIHGVGAALAGLLFLGRLGVGEPASGALFELNGIAAVVIGGTPFTGGAGGVGLTFIGLMVIGLTYNILNLLSVSPYAQDIARGVIIVVAVMFSVRSIRARR</sequence>
<feature type="transmembrane region" description="Helical" evidence="6">
    <location>
        <begin position="291"/>
        <end position="308"/>
    </location>
</feature>
<feature type="transmembrane region" description="Helical" evidence="6">
    <location>
        <begin position="40"/>
        <end position="60"/>
    </location>
</feature>
<dbReference type="EMBL" id="PVZS01000010">
    <property type="protein sequence ID" value="PSC04898.1"/>
    <property type="molecule type" value="Genomic_DNA"/>
</dbReference>
<gene>
    <name evidence="7" type="ORF">SLNSH_10590</name>
</gene>